<feature type="transmembrane region" description="Helical" evidence="1">
    <location>
        <begin position="21"/>
        <end position="42"/>
    </location>
</feature>
<name>A0A928ZUS0_LEPEC</name>
<feature type="transmembrane region" description="Helical" evidence="1">
    <location>
        <begin position="278"/>
        <end position="296"/>
    </location>
</feature>
<comment type="caution">
    <text evidence="2">The sequence shown here is derived from an EMBL/GenBank/DDBJ whole genome shotgun (WGS) entry which is preliminary data.</text>
</comment>
<feature type="transmembrane region" description="Helical" evidence="1">
    <location>
        <begin position="213"/>
        <end position="233"/>
    </location>
</feature>
<dbReference type="Proteomes" id="UP000615026">
    <property type="component" value="Unassembled WGS sequence"/>
</dbReference>
<accession>A0A928ZUS0</accession>
<feature type="transmembrane region" description="Helical" evidence="1">
    <location>
        <begin position="317"/>
        <end position="336"/>
    </location>
</feature>
<dbReference type="AlphaFoldDB" id="A0A928ZUS0"/>
<gene>
    <name evidence="2" type="ORF">IQ260_14285</name>
</gene>
<feature type="transmembrane region" description="Helical" evidence="1">
    <location>
        <begin position="157"/>
        <end position="175"/>
    </location>
</feature>
<evidence type="ECO:0000313" key="3">
    <source>
        <dbReference type="Proteomes" id="UP000615026"/>
    </source>
</evidence>
<organism evidence="2 3">
    <name type="scientific">Leptolyngbya cf. ectocarpi LEGE 11479</name>
    <dbReference type="NCBI Taxonomy" id="1828722"/>
    <lineage>
        <taxon>Bacteria</taxon>
        <taxon>Bacillati</taxon>
        <taxon>Cyanobacteriota</taxon>
        <taxon>Cyanophyceae</taxon>
        <taxon>Leptolyngbyales</taxon>
        <taxon>Leptolyngbyaceae</taxon>
        <taxon>Leptolyngbya group</taxon>
        <taxon>Leptolyngbya</taxon>
    </lineage>
</organism>
<keyword evidence="1" id="KW-0472">Membrane</keyword>
<feature type="transmembrane region" description="Helical" evidence="1">
    <location>
        <begin position="110"/>
        <end position="136"/>
    </location>
</feature>
<keyword evidence="1" id="KW-1133">Transmembrane helix</keyword>
<dbReference type="RefSeq" id="WP_193993778.1">
    <property type="nucleotide sequence ID" value="NZ_JADEXP010000121.1"/>
</dbReference>
<evidence type="ECO:0000313" key="2">
    <source>
        <dbReference type="EMBL" id="MBE9067819.1"/>
    </source>
</evidence>
<feature type="transmembrane region" description="Helical" evidence="1">
    <location>
        <begin position="348"/>
        <end position="366"/>
    </location>
</feature>
<evidence type="ECO:0000256" key="1">
    <source>
        <dbReference type="SAM" id="Phobius"/>
    </source>
</evidence>
<keyword evidence="1" id="KW-0812">Transmembrane</keyword>
<sequence length="563" mass="63097">MKTIAAWINDYGLRSTPKNQRIWLTASLGMAAIYGILFWRIAFAGPYTIPDDGRQHLFWMLRYVDPSFFPDDIIADYFQSVAPAGYKALYWLGAHLGLHPFLLSKLLPPLVGIVGTAYTFYLAIAIIPAPLVAFTSTLILNQSLWMWDELASATPKAFNILLMVAFLFYLVRQRLWPCATVVGLQGLFYPQTIFVSIVILGLRVVWPQHHRSAWTFLGVGLFVATIVLLPYAMGTSPYGPVVTVDQAREMAEFQPGGRNAFFYDNPLRYWLFSARSGLLPPVVPVTICAALLLPLLHRLRLPLLKTITADGIILHQLGLASIIMFLASHGLLFRLHLPSRYSRHSIKVIVAIAAAMVLVALLDVALRRLSRPHLWQQAIALSLVAGFATITVGYPSLLNSFLNVVYITSNRTALYEYLQQQPKDIRIASLAKEAENIPTFTGRSVLVSPGHSLAYHQGYYSQIRPRILDLMAAQYSPDLTQLQSVINNYDIDFWLVDENSFNPEARQWFQQFEPELANAISQLQQQPPALQRLLPSCTVISDQGKALLSAQCLLEATNLTRVE</sequence>
<reference evidence="2" key="1">
    <citation type="submission" date="2020-10" db="EMBL/GenBank/DDBJ databases">
        <authorList>
            <person name="Castelo-Branco R."/>
            <person name="Eusebio N."/>
            <person name="Adriana R."/>
            <person name="Vieira A."/>
            <person name="Brugerolle De Fraissinette N."/>
            <person name="Rezende De Castro R."/>
            <person name="Schneider M.P."/>
            <person name="Vasconcelos V."/>
            <person name="Leao P.N."/>
        </authorList>
    </citation>
    <scope>NUCLEOTIDE SEQUENCE</scope>
    <source>
        <strain evidence="2">LEGE 11479</strain>
    </source>
</reference>
<feature type="transmembrane region" description="Helical" evidence="1">
    <location>
        <begin position="187"/>
        <end position="206"/>
    </location>
</feature>
<proteinExistence type="predicted"/>
<dbReference type="EMBL" id="JADEXP010000121">
    <property type="protein sequence ID" value="MBE9067819.1"/>
    <property type="molecule type" value="Genomic_DNA"/>
</dbReference>
<keyword evidence="3" id="KW-1185">Reference proteome</keyword>
<feature type="transmembrane region" description="Helical" evidence="1">
    <location>
        <begin position="378"/>
        <end position="397"/>
    </location>
</feature>
<protein>
    <submittedName>
        <fullName evidence="2">Uncharacterized protein</fullName>
    </submittedName>
</protein>